<sequence length="414" mass="46873">MKPPKNSKEVSKFLGMAGWYQKFIPQYADICEPLYRLKKKGAKFNWSTEAHDSFDKIKRALTEAPVLQLPNFTEQFNLFTDASGVGIGAVLDQNHRLIAFASRTLIKAERNYTVTERECLAVIWALNKFKTYFGSLPVKENPVGNLDGSQISCAALRALALNSREQLIREQREDPELGHIYRYLENPDDVLEVRNNKLIILKRGKKVSVNIDQVRVYRPRQSNTINSDSLVETLYEGQRSSDRSSRSQPGKFKGSRKTSSEQNNGHKSSKGNAGWEDPRLKRKVDSNGSGDGRNIKKYKICRKRSLQGSEHRDQKRPTPEPKQGIKRAIPSSVSSRNHKYRRPNNPSQGSQPIAGPSHQQDSRQDKLPTVASRHEGSGQYDKARETKTTKNGTNRAAERRTVRSKETTAVRPCP</sequence>
<dbReference type="EMBL" id="BMAU01021033">
    <property type="protein sequence ID" value="GFX87403.1"/>
    <property type="molecule type" value="Genomic_DNA"/>
</dbReference>
<feature type="compositionally biased region" description="Basic residues" evidence="6">
    <location>
        <begin position="295"/>
        <end position="305"/>
    </location>
</feature>
<evidence type="ECO:0000256" key="3">
    <source>
        <dbReference type="ARBA" id="ARBA00022722"/>
    </source>
</evidence>
<dbReference type="FunFam" id="3.10.20.370:FF:000001">
    <property type="entry name" value="Retrovirus-related Pol polyprotein from transposon 17.6-like protein"/>
    <property type="match status" value="1"/>
</dbReference>
<dbReference type="InterPro" id="IPR043502">
    <property type="entry name" value="DNA/RNA_pol_sf"/>
</dbReference>
<accession>A0A8X6UTS7</accession>
<keyword evidence="5" id="KW-0695">RNA-directed DNA polymerase</keyword>
<keyword evidence="2" id="KW-0808">Transferase</keyword>
<dbReference type="InterPro" id="IPR051320">
    <property type="entry name" value="Viral_Replic_Matur_Polypro"/>
</dbReference>
<keyword evidence="4" id="KW-0378">Hydrolase</keyword>
<evidence type="ECO:0000256" key="1">
    <source>
        <dbReference type="ARBA" id="ARBA00012493"/>
    </source>
</evidence>
<dbReference type="InterPro" id="IPR043128">
    <property type="entry name" value="Rev_trsase/Diguanyl_cyclase"/>
</dbReference>
<dbReference type="Gene3D" id="3.30.70.270">
    <property type="match status" value="1"/>
</dbReference>
<gene>
    <name evidence="8" type="primary">pol</name>
    <name evidence="8" type="ORF">TNCV_3369721</name>
</gene>
<dbReference type="PANTHER" id="PTHR33064">
    <property type="entry name" value="POL PROTEIN"/>
    <property type="match status" value="1"/>
</dbReference>
<evidence type="ECO:0000256" key="6">
    <source>
        <dbReference type="SAM" id="MobiDB-lite"/>
    </source>
</evidence>
<keyword evidence="3" id="KW-0540">Nuclease</keyword>
<evidence type="ECO:0000313" key="9">
    <source>
        <dbReference type="Proteomes" id="UP000887159"/>
    </source>
</evidence>
<evidence type="ECO:0000259" key="7">
    <source>
        <dbReference type="Pfam" id="PF17919"/>
    </source>
</evidence>
<feature type="compositionally biased region" description="Basic and acidic residues" evidence="6">
    <location>
        <begin position="360"/>
        <end position="388"/>
    </location>
</feature>
<evidence type="ECO:0000256" key="4">
    <source>
        <dbReference type="ARBA" id="ARBA00022759"/>
    </source>
</evidence>
<dbReference type="Pfam" id="PF17919">
    <property type="entry name" value="RT_RNaseH_2"/>
    <property type="match status" value="1"/>
</dbReference>
<dbReference type="PANTHER" id="PTHR33064:SF29">
    <property type="entry name" value="PEPTIDASE A2 DOMAIN-CONTAINING PROTEIN-RELATED"/>
    <property type="match status" value="1"/>
</dbReference>
<keyword evidence="9" id="KW-1185">Reference proteome</keyword>
<evidence type="ECO:0000256" key="2">
    <source>
        <dbReference type="ARBA" id="ARBA00022695"/>
    </source>
</evidence>
<feature type="region of interest" description="Disordered" evidence="6">
    <location>
        <begin position="234"/>
        <end position="414"/>
    </location>
</feature>
<dbReference type="FunFam" id="3.30.70.270:FF:000020">
    <property type="entry name" value="Transposon Tf2-6 polyprotein-like Protein"/>
    <property type="match status" value="1"/>
</dbReference>
<dbReference type="EC" id="2.7.7.49" evidence="1"/>
<feature type="domain" description="Reverse transcriptase/retrotransposon-derived protein RNase H-like" evidence="7">
    <location>
        <begin position="46"/>
        <end position="135"/>
    </location>
</feature>
<organism evidence="8 9">
    <name type="scientific">Trichonephila clavipes</name>
    <name type="common">Golden silk orbweaver</name>
    <name type="synonym">Nephila clavipes</name>
    <dbReference type="NCBI Taxonomy" id="2585209"/>
    <lineage>
        <taxon>Eukaryota</taxon>
        <taxon>Metazoa</taxon>
        <taxon>Ecdysozoa</taxon>
        <taxon>Arthropoda</taxon>
        <taxon>Chelicerata</taxon>
        <taxon>Arachnida</taxon>
        <taxon>Araneae</taxon>
        <taxon>Araneomorphae</taxon>
        <taxon>Entelegynae</taxon>
        <taxon>Araneoidea</taxon>
        <taxon>Nephilidae</taxon>
        <taxon>Trichonephila</taxon>
    </lineage>
</organism>
<evidence type="ECO:0000256" key="5">
    <source>
        <dbReference type="ARBA" id="ARBA00022918"/>
    </source>
</evidence>
<comment type="caution">
    <text evidence="8">The sequence shown here is derived from an EMBL/GenBank/DDBJ whole genome shotgun (WGS) entry which is preliminary data.</text>
</comment>
<keyword evidence="2" id="KW-0548">Nucleotidyltransferase</keyword>
<feature type="compositionally biased region" description="Basic and acidic residues" evidence="6">
    <location>
        <begin position="276"/>
        <end position="285"/>
    </location>
</feature>
<dbReference type="SUPFAM" id="SSF56672">
    <property type="entry name" value="DNA/RNA polymerases"/>
    <property type="match status" value="1"/>
</dbReference>
<dbReference type="GO" id="GO:0003964">
    <property type="term" value="F:RNA-directed DNA polymerase activity"/>
    <property type="evidence" value="ECO:0007669"/>
    <property type="project" value="UniProtKB-KW"/>
</dbReference>
<reference evidence="8" key="1">
    <citation type="submission" date="2020-08" db="EMBL/GenBank/DDBJ databases">
        <title>Multicomponent nature underlies the extraordinary mechanical properties of spider dragline silk.</title>
        <authorList>
            <person name="Kono N."/>
            <person name="Nakamura H."/>
            <person name="Mori M."/>
            <person name="Yoshida Y."/>
            <person name="Ohtoshi R."/>
            <person name="Malay A.D."/>
            <person name="Moran D.A.P."/>
            <person name="Tomita M."/>
            <person name="Numata K."/>
            <person name="Arakawa K."/>
        </authorList>
    </citation>
    <scope>NUCLEOTIDE SEQUENCE</scope>
</reference>
<dbReference type="AlphaFoldDB" id="A0A8X6UTS7"/>
<dbReference type="Proteomes" id="UP000887159">
    <property type="component" value="Unassembled WGS sequence"/>
</dbReference>
<feature type="compositionally biased region" description="Basic and acidic residues" evidence="6">
    <location>
        <begin position="396"/>
        <end position="408"/>
    </location>
</feature>
<name>A0A8X6UTS7_TRICX</name>
<dbReference type="GO" id="GO:0004519">
    <property type="term" value="F:endonuclease activity"/>
    <property type="evidence" value="ECO:0007669"/>
    <property type="project" value="UniProtKB-KW"/>
</dbReference>
<evidence type="ECO:0000313" key="8">
    <source>
        <dbReference type="EMBL" id="GFX87403.1"/>
    </source>
</evidence>
<keyword evidence="4" id="KW-0255">Endonuclease</keyword>
<protein>
    <recommendedName>
        <fullName evidence="1">RNA-directed DNA polymerase</fullName>
        <ecNumber evidence="1">2.7.7.49</ecNumber>
    </recommendedName>
</protein>
<dbReference type="InterPro" id="IPR041577">
    <property type="entry name" value="RT_RNaseH_2"/>
</dbReference>
<feature type="compositionally biased region" description="Basic and acidic residues" evidence="6">
    <location>
        <begin position="309"/>
        <end position="319"/>
    </location>
</feature>
<proteinExistence type="predicted"/>